<keyword evidence="2" id="KW-1185">Reference proteome</keyword>
<evidence type="ECO:0000313" key="2">
    <source>
        <dbReference type="Proteomes" id="UP000235116"/>
    </source>
</evidence>
<protein>
    <submittedName>
        <fullName evidence="1">tRNA-(Ms[2]io[6]A)-hydroxylase</fullName>
    </submittedName>
</protein>
<dbReference type="SUPFAM" id="SSF47240">
    <property type="entry name" value="Ferritin-like"/>
    <property type="match status" value="1"/>
</dbReference>
<dbReference type="Gene3D" id="1.20.1260.10">
    <property type="match status" value="1"/>
</dbReference>
<dbReference type="OrthoDB" id="9802518at2"/>
<organism evidence="1 2">
    <name type="scientific">Ketobacter alkanivorans</name>
    <dbReference type="NCBI Taxonomy" id="1917421"/>
    <lineage>
        <taxon>Bacteria</taxon>
        <taxon>Pseudomonadati</taxon>
        <taxon>Pseudomonadota</taxon>
        <taxon>Gammaproteobacteria</taxon>
        <taxon>Pseudomonadales</taxon>
        <taxon>Ketobacteraceae</taxon>
        <taxon>Ketobacter</taxon>
    </lineage>
</organism>
<dbReference type="PIRSF" id="PIRSF020736">
    <property type="entry name" value="MiaE"/>
    <property type="match status" value="1"/>
</dbReference>
<evidence type="ECO:0000313" key="1">
    <source>
        <dbReference type="EMBL" id="AUM11185.1"/>
    </source>
</evidence>
<dbReference type="GO" id="GO:0006400">
    <property type="term" value="P:tRNA modification"/>
    <property type="evidence" value="ECO:0007669"/>
    <property type="project" value="InterPro"/>
</dbReference>
<dbReference type="GO" id="GO:0045301">
    <property type="term" value="F:tRNA 2-(methylsulfanyl)-N(6)-isopentenyladenosine(37) hydroxylase activity"/>
    <property type="evidence" value="ECO:0007669"/>
    <property type="project" value="InterPro"/>
</dbReference>
<name>A0A2K9LI56_9GAMM</name>
<reference evidence="2" key="1">
    <citation type="submission" date="2017-08" db="EMBL/GenBank/DDBJ databases">
        <title>Direct submision.</title>
        <authorList>
            <person name="Kim S.-J."/>
            <person name="Rhee S.-K."/>
        </authorList>
    </citation>
    <scope>NUCLEOTIDE SEQUENCE [LARGE SCALE GENOMIC DNA]</scope>
    <source>
        <strain evidence="2">GI5</strain>
    </source>
</reference>
<dbReference type="PANTHER" id="PTHR42637">
    <property type="entry name" value="TRNA-(MS[2]IO[6]A)-HYDROXYLASE"/>
    <property type="match status" value="1"/>
</dbReference>
<proteinExistence type="predicted"/>
<dbReference type="CDD" id="cd07910">
    <property type="entry name" value="MiaE"/>
    <property type="match status" value="1"/>
</dbReference>
<dbReference type="EMBL" id="CP022684">
    <property type="protein sequence ID" value="AUM11185.1"/>
    <property type="molecule type" value="Genomic_DNA"/>
</dbReference>
<dbReference type="InterPro" id="IPR012347">
    <property type="entry name" value="Ferritin-like"/>
</dbReference>
<sequence>MAEMSEVRTFLGCATPKRWIEVALENLPTLLIDHAHCEKKAASTALNLLFRYVDRSNLLTKLSQLAREELLHFEQVLELMTKHGVQYDHMTPARYAMGLRKHIRHTEPEKLVDTLIIGAFIEARSCERFEALAPYLIENPDTQDIGKYYQFLLKSESRHFEDYLNLAKEYAHESIDQRVHEFRDIEKDLIESDDTEFRFHSGVPAIGS</sequence>
<dbReference type="Proteomes" id="UP000235116">
    <property type="component" value="Chromosome"/>
</dbReference>
<accession>A0A2K9LI56</accession>
<dbReference type="PANTHER" id="PTHR42637:SF1">
    <property type="entry name" value="TRNA 2-(METHYLSULFANYL)-N(6)-ISOPENTENYLADENOSINE(37) HYDROXYLASE"/>
    <property type="match status" value="1"/>
</dbReference>
<dbReference type="KEGG" id="kak:Kalk_01515"/>
<dbReference type="Pfam" id="PF06175">
    <property type="entry name" value="MiaE"/>
    <property type="match status" value="1"/>
</dbReference>
<dbReference type="InterPro" id="IPR010386">
    <property type="entry name" value="tRNA-Hydrxlase_MiaE"/>
</dbReference>
<dbReference type="RefSeq" id="WP_101892525.1">
    <property type="nucleotide sequence ID" value="NZ_CP022684.1"/>
</dbReference>
<dbReference type="InterPro" id="IPR009078">
    <property type="entry name" value="Ferritin-like_SF"/>
</dbReference>
<gene>
    <name evidence="1" type="ORF">Kalk_01515</name>
</gene>
<dbReference type="AlphaFoldDB" id="A0A2K9LI56"/>